<accession>A0A891LXV5</accession>
<evidence type="ECO:0000313" key="2">
    <source>
        <dbReference type="EMBL" id="QRM13706.1"/>
    </source>
</evidence>
<evidence type="ECO:0000256" key="1">
    <source>
        <dbReference type="SAM" id="Phobius"/>
    </source>
</evidence>
<protein>
    <submittedName>
        <fullName evidence="2">Uncharacterized protein</fullName>
    </submittedName>
</protein>
<dbReference type="EMBL" id="MW142017">
    <property type="protein sequence ID" value="QRM13706.1"/>
    <property type="molecule type" value="Genomic_DNA"/>
</dbReference>
<organism evidence="2">
    <name type="scientific">Fowlpox virus</name>
    <name type="common">FPV</name>
    <dbReference type="NCBI Taxonomy" id="10261"/>
    <lineage>
        <taxon>Viruses</taxon>
        <taxon>Varidnaviria</taxon>
        <taxon>Bamfordvirae</taxon>
        <taxon>Nucleocytoviricota</taxon>
        <taxon>Pokkesviricetes</taxon>
        <taxon>Chitovirales</taxon>
        <taxon>Poxviridae</taxon>
        <taxon>Chordopoxvirinae</taxon>
        <taxon>Avipoxvirus</taxon>
        <taxon>Avipoxvirus fowlpox</taxon>
    </lineage>
</organism>
<reference evidence="2" key="1">
    <citation type="journal article" date="2021" name="Arch. Virol.">
        <title>Characterisation of an Australian fowlpox virus carrying a near-full-length provirus of reticuloendotheliosis virus.</title>
        <authorList>
            <person name="Sarker S."/>
            <person name="Athukorala A."/>
            <person name="Bowden T.R."/>
            <person name="Boyle D.B."/>
        </authorList>
    </citation>
    <scope>NUCLEOTIDE SEQUENCE</scope>
    <source>
        <strain evidence="2">FWPV-S</strain>
    </source>
</reference>
<keyword evidence="1" id="KW-0812">Transmembrane</keyword>
<organismHost>
    <name type="scientific">Vertebrata</name>
    <name type="common">vertebrates</name>
    <dbReference type="NCBI Taxonomy" id="7742"/>
</organismHost>
<proteinExistence type="predicted"/>
<name>A0A891LXV5_FOWPV</name>
<dbReference type="Proteomes" id="UP000627101">
    <property type="component" value="Segment"/>
</dbReference>
<feature type="transmembrane region" description="Helical" evidence="1">
    <location>
        <begin position="12"/>
        <end position="30"/>
    </location>
</feature>
<keyword evidence="1" id="KW-0472">Membrane</keyword>
<keyword evidence="1" id="KW-1133">Transmembrane helix</keyword>
<sequence length="56" mass="7006">MIVIVFTRNYEIIFNFLTEFIYMMYVFKIITINKPLKYYNISFQHNEKNLHLRNLI</sequence>